<dbReference type="Proteomes" id="UP001464555">
    <property type="component" value="Unassembled WGS sequence"/>
</dbReference>
<organism evidence="1 2">
    <name type="scientific">Flavobacterium arundinis</name>
    <dbReference type="NCBI Taxonomy" id="3139143"/>
    <lineage>
        <taxon>Bacteria</taxon>
        <taxon>Pseudomonadati</taxon>
        <taxon>Bacteroidota</taxon>
        <taxon>Flavobacteriia</taxon>
        <taxon>Flavobacteriales</taxon>
        <taxon>Flavobacteriaceae</taxon>
        <taxon>Flavobacterium</taxon>
    </lineage>
</organism>
<dbReference type="RefSeq" id="WP_341696595.1">
    <property type="nucleotide sequence ID" value="NZ_JBBYHR010000004.1"/>
</dbReference>
<protein>
    <recommendedName>
        <fullName evidence="3">GLPGLI family protein</fullName>
    </recommendedName>
</protein>
<gene>
    <name evidence="1" type="ORF">AAEO56_08410</name>
</gene>
<name>A0ABU9HVT8_9FLAO</name>
<evidence type="ECO:0000313" key="1">
    <source>
        <dbReference type="EMBL" id="MEL1244277.1"/>
    </source>
</evidence>
<dbReference type="EMBL" id="JBBYHR010000004">
    <property type="protein sequence ID" value="MEL1244277.1"/>
    <property type="molecule type" value="Genomic_DNA"/>
</dbReference>
<accession>A0ABU9HVT8</accession>
<proteinExistence type="predicted"/>
<sequence length="204" mass="23406">MKNIITILICFISLAGFSQEYKCGYYGKKTVEQRNKMFPFNKTKKAVLVSYSNHVLQNPDAELTDELTLDEAKVINPKIIGKYEFKLEGSERTRVYFITEEKELDVNGKNEISNILCNYTMEKQPGKFSAVGTMCYFPRNSVLFFDANDTIICCFEICFECQNTAFWPDPNGINNYSKATACEGRFDVLKHFFGKMGIVYGIKE</sequence>
<reference evidence="1 2" key="1">
    <citation type="submission" date="2024-04" db="EMBL/GenBank/DDBJ databases">
        <title>Flavobacterium sp. DGU11 16S ribosomal RNA gene Genome sequencing and assembly.</title>
        <authorList>
            <person name="Park S."/>
        </authorList>
    </citation>
    <scope>NUCLEOTIDE SEQUENCE [LARGE SCALE GENOMIC DNA]</scope>
    <source>
        <strain evidence="1 2">DGU11</strain>
    </source>
</reference>
<keyword evidence="2" id="KW-1185">Reference proteome</keyword>
<evidence type="ECO:0008006" key="3">
    <source>
        <dbReference type="Google" id="ProtNLM"/>
    </source>
</evidence>
<comment type="caution">
    <text evidence="1">The sequence shown here is derived from an EMBL/GenBank/DDBJ whole genome shotgun (WGS) entry which is preliminary data.</text>
</comment>
<evidence type="ECO:0000313" key="2">
    <source>
        <dbReference type="Proteomes" id="UP001464555"/>
    </source>
</evidence>